<accession>A0A8S1QYR0</accession>
<name>A0A8S1QYR0_9CILI</name>
<dbReference type="PANTHER" id="PTHR12756:SF45">
    <property type="entry name" value="CYTOSOLIC CARBOXYPEPTIDASE NNA1"/>
    <property type="match status" value="1"/>
</dbReference>
<sequence length="621" mass="72990">MFYNRIPKALPILLGLPDDPKPKFIWMKLGEEQQSMIQGRLTKRTFTSNPQQNIKQTKGNISYRTSVINNDQLQRNQSPNNSSNMIYYEEFNIEVKENICKQNYIPIKNVSELQESLKNLKYKYDANHPRDYEIFGGFEGCNVQEIYYCKNDTVKIVLKSDTNSHGFCKWFSLGLKIYAFKEMSIKVNIINLRAIEKNREVHILRLSDNHEYFVPSHYSFTNIKRKDHYFAQCSFEVKSSYESYIISFQKPFSYNQLKENGQYGQLGLSRLQYPIYYWVQKFNGPLILIVARIRPVDSNTSYLAEELIKQLKQTQLNVIVVPMLNPDGVVLGNSRCNLSGKDLISNYQFTNPSLCPEIKSVLGIENVQIAIELRMHEKPHVVSSMKFNCGLPQRRRNLEIHDISTKYQKYVKIFISQNQVNYQEQASLIIKALQQIQQQNPDNISYKSETDHEDDILDNFYYNSQSKDQQNTIQLQQSYQQNLNPQTQLQELLQTINPSIKEQESVNQLRNLEWKDLTHRSELSNGKIKTQITPSKDIQHSFFEKQLIKRQSNYHQHSESHSQSHQDKIILKSPFLPSREQIFEKYSNLSRSPSNKRKTLSQAKLQTLTQYQVFKYNRQKQ</sequence>
<evidence type="ECO:0000313" key="3">
    <source>
        <dbReference type="Proteomes" id="UP000692954"/>
    </source>
</evidence>
<gene>
    <name evidence="2" type="ORF">PSON_ATCC_30995.1.T1220056</name>
</gene>
<comment type="cofactor">
    <cofactor evidence="1">
        <name>Zn(2+)</name>
        <dbReference type="ChEBI" id="CHEBI:29105"/>
    </cofactor>
</comment>
<evidence type="ECO:0000313" key="2">
    <source>
        <dbReference type="EMBL" id="CAD8119640.1"/>
    </source>
</evidence>
<proteinExistence type="predicted"/>
<keyword evidence="3" id="KW-1185">Reference proteome</keyword>
<dbReference type="EMBL" id="CAJJDN010000122">
    <property type="protein sequence ID" value="CAD8119640.1"/>
    <property type="molecule type" value="Genomic_DNA"/>
</dbReference>
<evidence type="ECO:0000256" key="1">
    <source>
        <dbReference type="ARBA" id="ARBA00001947"/>
    </source>
</evidence>
<organism evidence="2 3">
    <name type="scientific">Paramecium sonneborni</name>
    <dbReference type="NCBI Taxonomy" id="65129"/>
    <lineage>
        <taxon>Eukaryota</taxon>
        <taxon>Sar</taxon>
        <taxon>Alveolata</taxon>
        <taxon>Ciliophora</taxon>
        <taxon>Intramacronucleata</taxon>
        <taxon>Oligohymenophorea</taxon>
        <taxon>Peniculida</taxon>
        <taxon>Parameciidae</taxon>
        <taxon>Paramecium</taxon>
    </lineage>
</organism>
<dbReference type="InterPro" id="IPR050821">
    <property type="entry name" value="Cytosolic_carboxypeptidase"/>
</dbReference>
<reference evidence="2" key="1">
    <citation type="submission" date="2021-01" db="EMBL/GenBank/DDBJ databases">
        <authorList>
            <consortium name="Genoscope - CEA"/>
            <person name="William W."/>
        </authorList>
    </citation>
    <scope>NUCLEOTIDE SEQUENCE</scope>
</reference>
<protein>
    <recommendedName>
        <fullName evidence="4">Zinc carboxypeptidase family protein</fullName>
    </recommendedName>
</protein>
<evidence type="ECO:0008006" key="4">
    <source>
        <dbReference type="Google" id="ProtNLM"/>
    </source>
</evidence>
<dbReference type="AlphaFoldDB" id="A0A8S1QYR0"/>
<dbReference type="Proteomes" id="UP000692954">
    <property type="component" value="Unassembled WGS sequence"/>
</dbReference>
<comment type="caution">
    <text evidence="2">The sequence shown here is derived from an EMBL/GenBank/DDBJ whole genome shotgun (WGS) entry which is preliminary data.</text>
</comment>
<dbReference type="OrthoDB" id="293487at2759"/>
<dbReference type="PANTHER" id="PTHR12756">
    <property type="entry name" value="CYTOSOLIC CARBOXYPEPTIDASE"/>
    <property type="match status" value="1"/>
</dbReference>